<dbReference type="EMBL" id="JAYWIO010000002">
    <property type="protein sequence ID" value="KAK7281022.1"/>
    <property type="molecule type" value="Genomic_DNA"/>
</dbReference>
<evidence type="ECO:0000256" key="1">
    <source>
        <dbReference type="ARBA" id="ARBA00009861"/>
    </source>
</evidence>
<dbReference type="PANTHER" id="PTHR31147:SF25">
    <property type="entry name" value="HXXXD-TYPE ACYL-TRANSFERASE FAMILY PROTEIN"/>
    <property type="match status" value="1"/>
</dbReference>
<dbReference type="Gene3D" id="3.30.559.10">
    <property type="entry name" value="Chloramphenicol acetyltransferase-like domain"/>
    <property type="match status" value="2"/>
</dbReference>
<proteinExistence type="inferred from homology"/>
<reference evidence="2 3" key="1">
    <citation type="submission" date="2024-01" db="EMBL/GenBank/DDBJ databases">
        <title>The genomes of 5 underutilized Papilionoideae crops provide insights into root nodulation and disease resistanc.</title>
        <authorList>
            <person name="Yuan L."/>
        </authorList>
    </citation>
    <scope>NUCLEOTIDE SEQUENCE [LARGE SCALE GENOMIC DNA]</scope>
    <source>
        <strain evidence="2">ZHUSHIDOU_FW_LH</strain>
        <tissue evidence="2">Leaf</tissue>
    </source>
</reference>
<dbReference type="Pfam" id="PF02458">
    <property type="entry name" value="Transferase"/>
    <property type="match status" value="1"/>
</dbReference>
<evidence type="ECO:0000313" key="2">
    <source>
        <dbReference type="EMBL" id="KAK7281022.1"/>
    </source>
</evidence>
<organism evidence="2 3">
    <name type="scientific">Crotalaria pallida</name>
    <name type="common">Smooth rattlebox</name>
    <name type="synonym">Crotalaria striata</name>
    <dbReference type="NCBI Taxonomy" id="3830"/>
    <lineage>
        <taxon>Eukaryota</taxon>
        <taxon>Viridiplantae</taxon>
        <taxon>Streptophyta</taxon>
        <taxon>Embryophyta</taxon>
        <taxon>Tracheophyta</taxon>
        <taxon>Spermatophyta</taxon>
        <taxon>Magnoliopsida</taxon>
        <taxon>eudicotyledons</taxon>
        <taxon>Gunneridae</taxon>
        <taxon>Pentapetalae</taxon>
        <taxon>rosids</taxon>
        <taxon>fabids</taxon>
        <taxon>Fabales</taxon>
        <taxon>Fabaceae</taxon>
        <taxon>Papilionoideae</taxon>
        <taxon>50 kb inversion clade</taxon>
        <taxon>genistoids sensu lato</taxon>
        <taxon>core genistoids</taxon>
        <taxon>Crotalarieae</taxon>
        <taxon>Crotalaria</taxon>
    </lineage>
</organism>
<comment type="caution">
    <text evidence="2">The sequence shown here is derived from an EMBL/GenBank/DDBJ whole genome shotgun (WGS) entry which is preliminary data.</text>
</comment>
<dbReference type="PANTHER" id="PTHR31147">
    <property type="entry name" value="ACYL TRANSFERASE 4"/>
    <property type="match status" value="1"/>
</dbReference>
<keyword evidence="3" id="KW-1185">Reference proteome</keyword>
<evidence type="ECO:0000313" key="3">
    <source>
        <dbReference type="Proteomes" id="UP001372338"/>
    </source>
</evidence>
<dbReference type="Proteomes" id="UP001372338">
    <property type="component" value="Unassembled WGS sequence"/>
</dbReference>
<dbReference type="AlphaFoldDB" id="A0AAN9FR43"/>
<dbReference type="InterPro" id="IPR023213">
    <property type="entry name" value="CAT-like_dom_sf"/>
</dbReference>
<gene>
    <name evidence="2" type="ORF">RIF29_08657</name>
</gene>
<comment type="similarity">
    <text evidence="1">Belongs to the plant acyltransferase family.</text>
</comment>
<accession>A0AAN9FR43</accession>
<name>A0AAN9FR43_CROPI</name>
<protein>
    <submittedName>
        <fullName evidence="2">Uncharacterized protein</fullName>
    </submittedName>
</protein>
<sequence length="469" mass="52325">MANHKTPFKLDVKNVVFIKPPKPTPSSILSLSHIDNRPDGDGLGQIIYAYQSPSNHDDFLDSQLLLDPFFMIKEALSKALLYYYPLAGRLVKHADGNFRIHFDGDCGVPFLEAVANCNLSSLHYFNGNDIEIAKHLAFNLPSHDQNGPQYPLVFKVTKFLCGGFTIAMGMSHVVADGFGASQFYRAMAELASGKSEPSVKPVWERERLMGSITKQPFQCPIDVSTLAVSSFLPTTTLMHGCFKLDCKSITRLKMNLMKESVDETMEKSFTTFEALGAYIWRSRAKALKLSYEGNATLITIVGIRGHLDPPLPDGYYGNAFVDPYTILRVKDLIERPLSEIAKLIRESNKFASTRDYVTKSINTIYPRLEDFNIYGDAVTLLTDWRHLGFMEKMDFGWNKLVNAVPDPCGMFGSESVCVFSTPSPLDPSMKGGVKIFVSLPSGAMVKFEEEMEALKQKSNPQEGCNLQED</sequence>
<dbReference type="InterPro" id="IPR050898">
    <property type="entry name" value="Plant_acyltransferase"/>
</dbReference>